<dbReference type="AlphaFoldDB" id="H0EGD7"/>
<gene>
    <name evidence="1" type="ORF">M7I_1553</name>
</gene>
<evidence type="ECO:0000313" key="1">
    <source>
        <dbReference type="EMBL" id="EHL02472.1"/>
    </source>
</evidence>
<comment type="caution">
    <text evidence="1">The sequence shown here is derived from an EMBL/GenBank/DDBJ whole genome shotgun (WGS) entry which is preliminary data.</text>
</comment>
<dbReference type="OrthoDB" id="10272686at2759"/>
<dbReference type="Proteomes" id="UP000005446">
    <property type="component" value="Unassembled WGS sequence"/>
</dbReference>
<sequence length="254" mass="29240">MSDRGLPIREREDHKEYDFIFSSKYQTAPQERRDTPNFPKYFAADEKDAPTVFINCVLLNTISSPGFRSQAPSSNSKGPFIYYPFLHTRDIENQPCRNSRKFFMAKEGCYEVDLDMSHIGNLDRFCAELRTYARPLKYIPTTDVITKAKYTIHLEAWLEDEEERRIAWPVRGKQDSVDKPMAVELVVSWEVAPAVMRSRESWEDVVAILRRATGLFGEGGRVKGSKEKGKVRFVDEKHITIGRMSGGGESYCMF</sequence>
<organism evidence="1 2">
    <name type="scientific">Glarea lozoyensis (strain ATCC 74030 / MF5533)</name>
    <dbReference type="NCBI Taxonomy" id="1104152"/>
    <lineage>
        <taxon>Eukaryota</taxon>
        <taxon>Fungi</taxon>
        <taxon>Dikarya</taxon>
        <taxon>Ascomycota</taxon>
        <taxon>Pezizomycotina</taxon>
        <taxon>Leotiomycetes</taxon>
        <taxon>Helotiales</taxon>
        <taxon>Helotiaceae</taxon>
        <taxon>Glarea</taxon>
    </lineage>
</organism>
<proteinExistence type="predicted"/>
<name>H0EGD7_GLAL7</name>
<accession>H0EGD7</accession>
<dbReference type="InParanoid" id="H0EGD7"/>
<dbReference type="EMBL" id="AGUE01000023">
    <property type="protein sequence ID" value="EHL02472.1"/>
    <property type="molecule type" value="Genomic_DNA"/>
</dbReference>
<keyword evidence="2" id="KW-1185">Reference proteome</keyword>
<dbReference type="HOGENOM" id="CLU_1107227_0_0_1"/>
<reference evidence="1 2" key="1">
    <citation type="journal article" date="2012" name="Eukaryot. Cell">
        <title>Genome sequence of the fungus Glarea lozoyensis: the first genome sequence of a species from the Helotiaceae family.</title>
        <authorList>
            <person name="Youssar L."/>
            <person name="Gruening B.A."/>
            <person name="Erxleben A."/>
            <person name="Guenther S."/>
            <person name="Huettel W."/>
        </authorList>
    </citation>
    <scope>NUCLEOTIDE SEQUENCE [LARGE SCALE GENOMIC DNA]</scope>
    <source>
        <strain evidence="2">ATCC 74030 / MF5533</strain>
    </source>
</reference>
<protein>
    <submittedName>
        <fullName evidence="1">Uncharacterized protein</fullName>
    </submittedName>
</protein>
<evidence type="ECO:0000313" key="2">
    <source>
        <dbReference type="Proteomes" id="UP000005446"/>
    </source>
</evidence>